<organism evidence="1 2">
    <name type="scientific">Senna tora</name>
    <dbReference type="NCBI Taxonomy" id="362788"/>
    <lineage>
        <taxon>Eukaryota</taxon>
        <taxon>Viridiplantae</taxon>
        <taxon>Streptophyta</taxon>
        <taxon>Embryophyta</taxon>
        <taxon>Tracheophyta</taxon>
        <taxon>Spermatophyta</taxon>
        <taxon>Magnoliopsida</taxon>
        <taxon>eudicotyledons</taxon>
        <taxon>Gunneridae</taxon>
        <taxon>Pentapetalae</taxon>
        <taxon>rosids</taxon>
        <taxon>fabids</taxon>
        <taxon>Fabales</taxon>
        <taxon>Fabaceae</taxon>
        <taxon>Caesalpinioideae</taxon>
        <taxon>Cassia clade</taxon>
        <taxon>Senna</taxon>
    </lineage>
</organism>
<name>A0A834X8M1_9FABA</name>
<dbReference type="Proteomes" id="UP000634136">
    <property type="component" value="Unassembled WGS sequence"/>
</dbReference>
<accession>A0A834X8M1</accession>
<evidence type="ECO:0000313" key="2">
    <source>
        <dbReference type="Proteomes" id="UP000634136"/>
    </source>
</evidence>
<protein>
    <submittedName>
        <fullName evidence="1">Uncharacterized protein</fullName>
    </submittedName>
</protein>
<dbReference type="EMBL" id="JAAIUW010000002">
    <property type="protein sequence ID" value="KAF7840441.1"/>
    <property type="molecule type" value="Genomic_DNA"/>
</dbReference>
<sequence>MAHRGISIPKKMAIDENMDIWLLCGLHHMDGGKGDEFGSGSFCGVDRTRLFKLLLIINDRPSGGGALLRWVQASGHGP</sequence>
<proteinExistence type="predicted"/>
<dbReference type="AlphaFoldDB" id="A0A834X8M1"/>
<comment type="caution">
    <text evidence="1">The sequence shown here is derived from an EMBL/GenBank/DDBJ whole genome shotgun (WGS) entry which is preliminary data.</text>
</comment>
<evidence type="ECO:0000313" key="1">
    <source>
        <dbReference type="EMBL" id="KAF7840441.1"/>
    </source>
</evidence>
<gene>
    <name evidence="1" type="ORF">G2W53_002739</name>
</gene>
<reference evidence="1" key="1">
    <citation type="submission" date="2020-09" db="EMBL/GenBank/DDBJ databases">
        <title>Genome-Enabled Discovery of Anthraquinone Biosynthesis in Senna tora.</title>
        <authorList>
            <person name="Kang S.-H."/>
            <person name="Pandey R.P."/>
            <person name="Lee C.-M."/>
            <person name="Sim J.-S."/>
            <person name="Jeong J.-T."/>
            <person name="Choi B.-S."/>
            <person name="Jung M."/>
            <person name="Ginzburg D."/>
            <person name="Zhao K."/>
            <person name="Won S.Y."/>
            <person name="Oh T.-J."/>
            <person name="Yu Y."/>
            <person name="Kim N.-H."/>
            <person name="Lee O.R."/>
            <person name="Lee T.-H."/>
            <person name="Bashyal P."/>
            <person name="Kim T.-S."/>
            <person name="Lee W.-H."/>
            <person name="Kawkins C."/>
            <person name="Kim C.-K."/>
            <person name="Kim J.S."/>
            <person name="Ahn B.O."/>
            <person name="Rhee S.Y."/>
            <person name="Sohng J.K."/>
        </authorList>
    </citation>
    <scope>NUCLEOTIDE SEQUENCE</scope>
    <source>
        <tissue evidence="1">Leaf</tissue>
    </source>
</reference>
<keyword evidence="2" id="KW-1185">Reference proteome</keyword>